<evidence type="ECO:0000313" key="2">
    <source>
        <dbReference type="Proteomes" id="UP001156694"/>
    </source>
</evidence>
<dbReference type="PANTHER" id="PTHR36932">
    <property type="entry name" value="CAPSULAR POLYSACCHARIDE BIOSYNTHESIS PROTEIN"/>
    <property type="match status" value="1"/>
</dbReference>
<reference evidence="2" key="1">
    <citation type="journal article" date="2019" name="Int. J. Syst. Evol. Microbiol.">
        <title>The Global Catalogue of Microorganisms (GCM) 10K type strain sequencing project: providing services to taxonomists for standard genome sequencing and annotation.</title>
        <authorList>
            <consortium name="The Broad Institute Genomics Platform"/>
            <consortium name="The Broad Institute Genome Sequencing Center for Infectious Disease"/>
            <person name="Wu L."/>
            <person name="Ma J."/>
        </authorList>
    </citation>
    <scope>NUCLEOTIDE SEQUENCE [LARGE SCALE GENOMIC DNA]</scope>
    <source>
        <strain evidence="2">NBRC 110140</strain>
    </source>
</reference>
<evidence type="ECO:0000313" key="1">
    <source>
        <dbReference type="EMBL" id="GLQ35963.1"/>
    </source>
</evidence>
<proteinExistence type="predicted"/>
<comment type="caution">
    <text evidence="1">The sequence shown here is derived from an EMBL/GenBank/DDBJ whole genome shotgun (WGS) entry which is preliminary data.</text>
</comment>
<organism evidence="1 2">
    <name type="scientific">Amylibacter marinus</name>
    <dbReference type="NCBI Taxonomy" id="1475483"/>
    <lineage>
        <taxon>Bacteria</taxon>
        <taxon>Pseudomonadati</taxon>
        <taxon>Pseudomonadota</taxon>
        <taxon>Alphaproteobacteria</taxon>
        <taxon>Rhodobacterales</taxon>
        <taxon>Paracoccaceae</taxon>
        <taxon>Amylibacter</taxon>
    </lineage>
</organism>
<gene>
    <name evidence="1" type="ORF">GCM10007939_22470</name>
</gene>
<sequence length="473" mass="52926">MGLQKHAEQIYPRLPIWAQNALISVQGTIFRKQRYGAGFKTELAQLIAQASRPRAELEQLQLDKLRAFLIHAQDTCPHYTAAFKQAGFDPHSLNSLSDLQHCPILEKDTLRRETDRIASTKYDPKSLNKSFTSGTTGTPISVAFTPADTRTRFATLQRMFAQFDIPLLPKSVRFSGRTLFPNAQQTKVFWRMNWPMRQMLMSSYNLKSENLLTYVDRLITYEPELIDGYPSAIYILARFINAHGLAGKITPRLIMTTAETLEPFQREEIAAAFGDCPILNQYASSEGAPFITQDINGDLVINTDSGVFEFVRAGTDIPAQAGETAEMLVTSFTTHAYPLIRYRIGDSVTLPDPARHAKSWDMPVVQSITGRQEDILHTTERGYVGRLDPVFKKTPSTIVECQIEQTAPMAITLRVVPDTRAGFKDTDLDGVRSELLARLGAVEITTEHHQSLPRGTNGKLRAVIGMKDNSPHS</sequence>
<dbReference type="InterPro" id="IPR053158">
    <property type="entry name" value="CapK_Type1_Caps_Biosynth"/>
</dbReference>
<keyword evidence="2" id="KW-1185">Reference proteome</keyword>
<accession>A0ABQ5VWZ9</accession>
<protein>
    <submittedName>
        <fullName evidence="1">Capsular polysaccharide biosynthesis protein CapK</fullName>
    </submittedName>
</protein>
<dbReference type="Proteomes" id="UP001156694">
    <property type="component" value="Unassembled WGS sequence"/>
</dbReference>
<dbReference type="EMBL" id="BSNN01000007">
    <property type="protein sequence ID" value="GLQ35963.1"/>
    <property type="molecule type" value="Genomic_DNA"/>
</dbReference>
<dbReference type="RefSeq" id="WP_284379181.1">
    <property type="nucleotide sequence ID" value="NZ_BSNN01000007.1"/>
</dbReference>
<dbReference type="PANTHER" id="PTHR36932:SF1">
    <property type="entry name" value="CAPSULAR POLYSACCHARIDE BIOSYNTHESIS PROTEIN"/>
    <property type="match status" value="1"/>
</dbReference>
<dbReference type="InterPro" id="IPR042099">
    <property type="entry name" value="ANL_N_sf"/>
</dbReference>
<dbReference type="SUPFAM" id="SSF56801">
    <property type="entry name" value="Acetyl-CoA synthetase-like"/>
    <property type="match status" value="1"/>
</dbReference>
<dbReference type="Gene3D" id="3.40.50.12780">
    <property type="entry name" value="N-terminal domain of ligase-like"/>
    <property type="match status" value="1"/>
</dbReference>
<name>A0ABQ5VWZ9_9RHOB</name>